<keyword evidence="4" id="KW-1185">Reference proteome</keyword>
<comment type="caution">
    <text evidence="3">The sequence shown here is derived from an EMBL/GenBank/DDBJ whole genome shotgun (WGS) entry which is preliminary data.</text>
</comment>
<proteinExistence type="inferred from homology"/>
<dbReference type="PRINTS" id="PR01438">
    <property type="entry name" value="UNVRSLSTRESS"/>
</dbReference>
<dbReference type="EMBL" id="JBHULZ010000026">
    <property type="protein sequence ID" value="MFD2697643.1"/>
    <property type="molecule type" value="Genomic_DNA"/>
</dbReference>
<dbReference type="PANTHER" id="PTHR46268:SF6">
    <property type="entry name" value="UNIVERSAL STRESS PROTEIN UP12"/>
    <property type="match status" value="1"/>
</dbReference>
<dbReference type="InterPro" id="IPR006016">
    <property type="entry name" value="UspA"/>
</dbReference>
<gene>
    <name evidence="3" type="ORF">ACFSQ0_06530</name>
</gene>
<dbReference type="Gene3D" id="3.40.50.12370">
    <property type="match status" value="1"/>
</dbReference>
<evidence type="ECO:0000259" key="2">
    <source>
        <dbReference type="Pfam" id="PF00582"/>
    </source>
</evidence>
<reference evidence="4" key="1">
    <citation type="journal article" date="2019" name="Int. J. Syst. Evol. Microbiol.">
        <title>The Global Catalogue of Microorganisms (GCM) 10K type strain sequencing project: providing services to taxonomists for standard genome sequencing and annotation.</title>
        <authorList>
            <consortium name="The Broad Institute Genomics Platform"/>
            <consortium name="The Broad Institute Genome Sequencing Center for Infectious Disease"/>
            <person name="Wu L."/>
            <person name="Ma J."/>
        </authorList>
    </citation>
    <scope>NUCLEOTIDE SEQUENCE [LARGE SCALE GENOMIC DNA]</scope>
    <source>
        <strain evidence="4">KCTC 42255</strain>
    </source>
</reference>
<evidence type="ECO:0000313" key="4">
    <source>
        <dbReference type="Proteomes" id="UP001597357"/>
    </source>
</evidence>
<dbReference type="CDD" id="cd00293">
    <property type="entry name" value="USP-like"/>
    <property type="match status" value="1"/>
</dbReference>
<accession>A0ABW5SDS1</accession>
<dbReference type="Proteomes" id="UP001597357">
    <property type="component" value="Unassembled WGS sequence"/>
</dbReference>
<dbReference type="PANTHER" id="PTHR46268">
    <property type="entry name" value="STRESS RESPONSE PROTEIN NHAX"/>
    <property type="match status" value="1"/>
</dbReference>
<name>A0ABW5SDS1_9FLAO</name>
<evidence type="ECO:0000313" key="3">
    <source>
        <dbReference type="EMBL" id="MFD2697643.1"/>
    </source>
</evidence>
<dbReference type="SUPFAM" id="SSF52402">
    <property type="entry name" value="Adenine nucleotide alpha hydrolases-like"/>
    <property type="match status" value="2"/>
</dbReference>
<dbReference type="Pfam" id="PF00582">
    <property type="entry name" value="Usp"/>
    <property type="match status" value="1"/>
</dbReference>
<sequence length="275" mass="31728">MNILIPTDFSENSWNAIQYSLAFFKEVNVVFHIVHVESSTQEEESLEFSGNIAIDKKISVGEDKLKQLKEKIAKNFPLQSEQINFHIETGFLIETLRQIVNQLKITYIVMGTKGVSNNEKCLIGTNTADVIKRIQCPILVVPEKTKYKKPKQIVFPTDFSNFSKERVFRNLAEILHLNHSALSVLYVAKKNDSLTAFQSSNKARLKEYIRYLPHSFQFTVKNSLCKALQEFINLEDIQMIALPAKNVYLFQNLLFQPVEKNITYPKEIPFLVLHE</sequence>
<dbReference type="RefSeq" id="WP_379045871.1">
    <property type="nucleotide sequence ID" value="NZ_JBHULZ010000026.1"/>
</dbReference>
<evidence type="ECO:0000256" key="1">
    <source>
        <dbReference type="ARBA" id="ARBA00008791"/>
    </source>
</evidence>
<feature type="domain" description="UspA" evidence="2">
    <location>
        <begin position="2"/>
        <end position="142"/>
    </location>
</feature>
<protein>
    <submittedName>
        <fullName evidence="3">Universal stress protein</fullName>
    </submittedName>
</protein>
<organism evidence="3 4">
    <name type="scientific">Mesonia sediminis</name>
    <dbReference type="NCBI Taxonomy" id="1703946"/>
    <lineage>
        <taxon>Bacteria</taxon>
        <taxon>Pseudomonadati</taxon>
        <taxon>Bacteroidota</taxon>
        <taxon>Flavobacteriia</taxon>
        <taxon>Flavobacteriales</taxon>
        <taxon>Flavobacteriaceae</taxon>
        <taxon>Mesonia</taxon>
    </lineage>
</organism>
<dbReference type="InterPro" id="IPR006015">
    <property type="entry name" value="Universal_stress_UspA"/>
</dbReference>
<comment type="similarity">
    <text evidence="1">Belongs to the universal stress protein A family.</text>
</comment>